<keyword evidence="2" id="KW-1185">Reference proteome</keyword>
<proteinExistence type="predicted"/>
<name>A0ABY0FNU8_9BACT</name>
<reference evidence="1 2" key="1">
    <citation type="journal article" date="2018" name="bioRxiv">
        <title>Evidence of independent acquisition and adaption of ultra-small bacteria to human hosts across the highly diverse yet reduced genomes of the phylum Saccharibacteria.</title>
        <authorList>
            <person name="McLean J.S."/>
            <person name="Bor B."/>
            <person name="To T.T."/>
            <person name="Liu Q."/>
            <person name="Kearns K.A."/>
            <person name="Solden L.M."/>
            <person name="Wrighton K.C."/>
            <person name="He X."/>
            <person name="Shi W."/>
        </authorList>
    </citation>
    <scope>NUCLEOTIDE SEQUENCE [LARGE SCALE GENOMIC DNA]</scope>
    <source>
        <strain evidence="1 2">TM7_G3_2_Rum_HOT_351B</strain>
    </source>
</reference>
<organism evidence="1 2">
    <name type="scientific">Candidatus Nanosyncoccus alces</name>
    <dbReference type="NCBI Taxonomy" id="2171997"/>
    <lineage>
        <taxon>Bacteria</taxon>
        <taxon>Candidatus Saccharimonadota</taxon>
        <taxon>Candidatus Nanosyncoccalia</taxon>
        <taxon>Candidatus Nanosyncoccales</taxon>
        <taxon>Candidatus Nanosyncoccaceae</taxon>
        <taxon>Candidatus Nanosyncoccus</taxon>
    </lineage>
</organism>
<reference evidence="1 2" key="2">
    <citation type="journal article" date="2020" name="Cell Rep.">
        <title>Acquisition and Adaptation of Ultra-small Parasitic Reduced Genome Bacteria to Mammalian Hosts.</title>
        <authorList>
            <person name="McLean J.S."/>
            <person name="Bor B."/>
            <person name="Kerns K.A."/>
            <person name="Liu Q."/>
            <person name="To T.T."/>
            <person name="Solden L."/>
            <person name="Hendrickson E.L."/>
            <person name="Wrighton K."/>
            <person name="Shi W."/>
            <person name="He X."/>
        </authorList>
    </citation>
    <scope>NUCLEOTIDE SEQUENCE [LARGE SCALE GENOMIC DNA]</scope>
    <source>
        <strain evidence="1 2">TM7_G3_2_Rum_HOT_351B</strain>
    </source>
</reference>
<dbReference type="RefSeq" id="WP_129735520.1">
    <property type="nucleotide sequence ID" value="NZ_PRLM01000006.1"/>
</dbReference>
<sequence>MSQQKQNAKKHAYLLRLNDGSEREFRYDKWSERESAISEYVGEKMVELHHPEKFTTSELMSAPWMVTQSAILTQTEYHSLDEVAERAALVYRYLTHGGGV</sequence>
<dbReference type="Proteomes" id="UP001191019">
    <property type="component" value="Unassembled WGS sequence"/>
</dbReference>
<comment type="caution">
    <text evidence="1">The sequence shown here is derived from an EMBL/GenBank/DDBJ whole genome shotgun (WGS) entry which is preliminary data.</text>
</comment>
<dbReference type="EMBL" id="PRLM01000006">
    <property type="protein sequence ID" value="RYC74599.1"/>
    <property type="molecule type" value="Genomic_DNA"/>
</dbReference>
<evidence type="ECO:0000313" key="2">
    <source>
        <dbReference type="Proteomes" id="UP001191019"/>
    </source>
</evidence>
<gene>
    <name evidence="1" type="ORF">G3RUM_00759</name>
</gene>
<accession>A0ABY0FNU8</accession>
<protein>
    <submittedName>
        <fullName evidence="1">Uncharacterized protein</fullName>
    </submittedName>
</protein>
<evidence type="ECO:0000313" key="1">
    <source>
        <dbReference type="EMBL" id="RYC74599.1"/>
    </source>
</evidence>